<dbReference type="InterPro" id="IPR023296">
    <property type="entry name" value="Glyco_hydro_beta-prop_sf"/>
</dbReference>
<dbReference type="PANTHER" id="PTHR43301:SF3">
    <property type="entry name" value="ARABINAN ENDO-1,5-ALPHA-L-ARABINOSIDASE A-RELATED"/>
    <property type="match status" value="1"/>
</dbReference>
<comment type="similarity">
    <text evidence="2">Belongs to the glycosyl hydrolase 43 family.</text>
</comment>
<name>A0ABQ2B7Q1_9MICO</name>
<evidence type="ECO:0000313" key="6">
    <source>
        <dbReference type="Proteomes" id="UP000632535"/>
    </source>
</evidence>
<comment type="caution">
    <text evidence="5">The sequence shown here is derived from an EMBL/GenBank/DDBJ whole genome shotgun (WGS) entry which is preliminary data.</text>
</comment>
<dbReference type="SUPFAM" id="SSF75005">
    <property type="entry name" value="Arabinanase/levansucrase/invertase"/>
    <property type="match status" value="1"/>
</dbReference>
<dbReference type="SUPFAM" id="SSF49265">
    <property type="entry name" value="Fibronectin type III"/>
    <property type="match status" value="1"/>
</dbReference>
<dbReference type="Proteomes" id="UP000632535">
    <property type="component" value="Unassembled WGS sequence"/>
</dbReference>
<keyword evidence="4" id="KW-0326">Glycosidase</keyword>
<gene>
    <name evidence="5" type="ORF">GCM10007368_17070</name>
</gene>
<dbReference type="InterPro" id="IPR036116">
    <property type="entry name" value="FN3_sf"/>
</dbReference>
<dbReference type="Gene3D" id="2.60.120.1390">
    <property type="match status" value="3"/>
</dbReference>
<comment type="pathway">
    <text evidence="1">Glycan metabolism; L-arabinan degradation.</text>
</comment>
<dbReference type="InterPro" id="IPR006710">
    <property type="entry name" value="Glyco_hydro_43"/>
</dbReference>
<dbReference type="Pfam" id="PF04616">
    <property type="entry name" value="Glyco_hydro_43"/>
    <property type="match status" value="1"/>
</dbReference>
<reference evidence="6" key="1">
    <citation type="journal article" date="2019" name="Int. J. Syst. Evol. Microbiol.">
        <title>The Global Catalogue of Microorganisms (GCM) 10K type strain sequencing project: providing services to taxonomists for standard genome sequencing and annotation.</title>
        <authorList>
            <consortium name="The Broad Institute Genomics Platform"/>
            <consortium name="The Broad Institute Genome Sequencing Center for Infectious Disease"/>
            <person name="Wu L."/>
            <person name="Ma J."/>
        </authorList>
    </citation>
    <scope>NUCLEOTIDE SEQUENCE [LARGE SCALE GENOMIC DNA]</scope>
    <source>
        <strain evidence="6">CCM 8653</strain>
    </source>
</reference>
<dbReference type="SUPFAM" id="SSF49785">
    <property type="entry name" value="Galactose-binding domain-like"/>
    <property type="match status" value="1"/>
</dbReference>
<dbReference type="Gene3D" id="2.60.40.10">
    <property type="entry name" value="Immunoglobulins"/>
    <property type="match status" value="1"/>
</dbReference>
<dbReference type="Gene3D" id="2.60.120.260">
    <property type="entry name" value="Galactose-binding domain-like"/>
    <property type="match status" value="1"/>
</dbReference>
<dbReference type="EMBL" id="BMDG01000005">
    <property type="protein sequence ID" value="GGI07619.1"/>
    <property type="molecule type" value="Genomic_DNA"/>
</dbReference>
<protein>
    <submittedName>
        <fullName evidence="5">Uncharacterized protein</fullName>
    </submittedName>
</protein>
<accession>A0ABQ2B7Q1</accession>
<dbReference type="InterPro" id="IPR008979">
    <property type="entry name" value="Galactose-bd-like_sf"/>
</dbReference>
<dbReference type="Gene3D" id="2.115.10.20">
    <property type="entry name" value="Glycosyl hydrolase domain, family 43"/>
    <property type="match status" value="2"/>
</dbReference>
<evidence type="ECO:0000256" key="3">
    <source>
        <dbReference type="ARBA" id="ARBA00022801"/>
    </source>
</evidence>
<dbReference type="RefSeq" id="WP_229737850.1">
    <property type="nucleotide sequence ID" value="NZ_BMDG01000005.1"/>
</dbReference>
<evidence type="ECO:0000256" key="4">
    <source>
        <dbReference type="ARBA" id="ARBA00023295"/>
    </source>
</evidence>
<dbReference type="InterPro" id="IPR050727">
    <property type="entry name" value="GH43_arabinanases"/>
</dbReference>
<dbReference type="Pfam" id="PF11175">
    <property type="entry name" value="DUF2961"/>
    <property type="match status" value="1"/>
</dbReference>
<dbReference type="InterPro" id="IPR013783">
    <property type="entry name" value="Ig-like_fold"/>
</dbReference>
<proteinExistence type="inferred from homology"/>
<keyword evidence="6" id="KW-1185">Reference proteome</keyword>
<keyword evidence="3" id="KW-0378">Hydrolase</keyword>
<dbReference type="InterPro" id="IPR021345">
    <property type="entry name" value="DUF2961"/>
</dbReference>
<evidence type="ECO:0000313" key="5">
    <source>
        <dbReference type="EMBL" id="GGI07619.1"/>
    </source>
</evidence>
<evidence type="ECO:0000256" key="2">
    <source>
        <dbReference type="ARBA" id="ARBA00009865"/>
    </source>
</evidence>
<sequence>MGTTLPAGAAAAPAAPAADVAAADVESARAAAAPGGVETDPTNGKGAVGWDTYRRLDRIDELTTGVSTGQFSSYDRTGGNDDGFVGTHSCLRTTDAGCVIAERTGAGEIGSIWFTRDGGDVSATGSITVELDGEVVLDAPVQDVVDGKLGAPFVYPFVANADQSSGGVYLKVPMPYRESMRVTTSENPLFHHVTYRSFADAEGVQTFDPSDPAQDVIDAARQWGSSDPKPAAEGSRTTTEDFRLAPGESTRVADVRGPGEISELALQVPQVVGVEPQPAISDDGRAHKRTSTFTLQVDPENEGVTLKRRFDATSAQQVADVTVDGEPAGRWEATDDTAGTWSYQSIELPAELTAGKSSITVANTFVSATIDWNEFRYWADSVVGGEAVRTDELDVGTSQEALASEQAHDYAITAQNWTGRANQSDPPPADDPAVLASNELLRDVFVRVSFDGRRTVSAPLGELFGSGLTEAPVQALFHAMDAGDDGWYSSWWPMPFAQRATVELVNRSDRTVESGTARVTSHRDRQVARDLARGTVGYFNATHHRDETVAGEDWAFLDTAGHGRFVGVSHTMRGHITTGNTRNYLEGDERVYVDGGRSPALYGTGSEDFYEGGWYFNRQTFSNPMNGLSAMPAGHNGCDYQCDSPYRLMIADAVPFGSGLTFGIEPGPVANEPAEYSSTAYWYGSDVPATRVTDTIDVGDERSEARHGYSGSGAAAEITARFEGDHDDVPVTEDLASATEQVSFRVAVDPRNSGVTLRRLADQAEAGQAVDVTVDGEAAGTWTQPAGNATQRWGEDVFGLPPDLTAGKTRLTVTLAPHEGAPAWTAASYEALSRSAPAPDRRDPAGVTGLRAAGGDGNQVRLGWEATVDDVAVDHYEVYASTDPRFRAGERTRVGTSPLPAFEHTGLGLGETWHYRVRAVDGSGNAGRLSDRVQATSGTTLRVEAEDLLPPVEADAPVEAQGSCCGVQWSGNRQLWFRAGQPGDAVTLRLDVPQDGTYDVAGVLTSAPDYGVVQVSLDGEPLGAEIDGYRSEGVAIGTHELGSVDLTAGEHTLTLTVTGKNEAATGHLAGLDTLDLTLQGGADVEVGAYAHEEDVVQAGERTNIYDPSVGEDEPWYVNDHTFVQGPDGTWHLFGITHAEPAAPLDESFFAHATSPSLTQAPYEKQEPVIHADPELGEKHVWAPYVLEHDGTYYMYYSAGLDDNHEEYQLRLATSTDLETWTKRPEPLFTDGYDARDPMIMRVDDEWVMYYTANSTPAGGNHQVAYRTSTDLVHWGDKQVAFTHPRTGTFGGPTESPFVVENGGWYYLFTCCDAGYDDTRVYKSKDPLHFEHADLAGRIAEHAAEVVRDDDGTWYVSGAGWGAGGVWLRPLDFSGTEVTAGKKITAPGYRLDVQTSPRAQIRSMEVADGTGGWRQVLDDDFRGTSPYLGVGQFGATDVTGPAQQVEVDGSSLRLEGVPFGNEAATADWTFELGTNALTTSVTADLAEPPAAPVWEASMTFDGTGERTGDDADPDRPGGDVAGFPAWTQSSGGGATVAARFAPGSSWGTDNRFYAGQGAVVWQPHWQPGGRALAPGTYDLGTWRLGASPFGGDDELGARLR</sequence>
<dbReference type="PANTHER" id="PTHR43301">
    <property type="entry name" value="ARABINAN ENDO-1,5-ALPHA-L-ARABINOSIDASE"/>
    <property type="match status" value="1"/>
</dbReference>
<organism evidence="5 6">
    <name type="scientific">Isoptericola cucumis</name>
    <dbReference type="NCBI Taxonomy" id="1776856"/>
    <lineage>
        <taxon>Bacteria</taxon>
        <taxon>Bacillati</taxon>
        <taxon>Actinomycetota</taxon>
        <taxon>Actinomycetes</taxon>
        <taxon>Micrococcales</taxon>
        <taxon>Promicromonosporaceae</taxon>
        <taxon>Isoptericola</taxon>
    </lineage>
</organism>
<dbReference type="CDD" id="cd02795">
    <property type="entry name" value="CBM6-CBM35-CBM36_like"/>
    <property type="match status" value="1"/>
</dbReference>
<evidence type="ECO:0000256" key="1">
    <source>
        <dbReference type="ARBA" id="ARBA00004834"/>
    </source>
</evidence>